<evidence type="ECO:0000256" key="12">
    <source>
        <dbReference type="ARBA" id="ARBA00048647"/>
    </source>
</evidence>
<reference evidence="15" key="1">
    <citation type="submission" date="2025-08" db="UniProtKB">
        <authorList>
            <consortium name="RefSeq"/>
        </authorList>
    </citation>
    <scope>IDENTIFICATION</scope>
    <source>
        <tissue evidence="15">Testes</tissue>
    </source>
</reference>
<comment type="subcellular location">
    <subcellularLocation>
        <location evidence="1">Endoplasmic reticulum</location>
    </subcellularLocation>
</comment>
<dbReference type="GeneID" id="102806403"/>
<keyword evidence="4" id="KW-0808">Transferase</keyword>
<keyword evidence="5" id="KW-0256">Endoplasmic reticulum</keyword>
<keyword evidence="7" id="KW-0119">Carbohydrate metabolism</keyword>
<evidence type="ECO:0000256" key="11">
    <source>
        <dbReference type="ARBA" id="ARBA00047273"/>
    </source>
</evidence>
<dbReference type="InterPro" id="IPR045130">
    <property type="entry name" value="OFUT2-like"/>
</dbReference>
<proteinExistence type="inferred from homology"/>
<keyword evidence="14" id="KW-1185">Reference proteome</keyword>
<comment type="similarity">
    <text evidence="8">Belongs to the glycosyltransferase 68 family.</text>
</comment>
<dbReference type="PANTHER" id="PTHR13398:SF0">
    <property type="entry name" value="GDP-FUCOSE PROTEIN O-FUCOSYLTRANSFERASE 2"/>
    <property type="match status" value="1"/>
</dbReference>
<keyword evidence="6" id="KW-0294">Fucose metabolism</keyword>
<gene>
    <name evidence="15" type="primary">LOC102806403</name>
</gene>
<evidence type="ECO:0000256" key="13">
    <source>
        <dbReference type="SAM" id="Phobius"/>
    </source>
</evidence>
<sequence>MRRYNPFLRRCIGKIHWSARLLLTVFSIYVILLIFKCASQGGCQCTDTQGDNSETLRQKRFTTLPQNNELFVNISKNEDTRRRYLAPIHVYLDGGPNRAFWTFRRELRLALLQNRTIVSTPFRVYDRLETQMYSSVSMRRAFDEILINQIVPVVSMKEFYEECKDELIPKIKLKPFDVIQDKEVSNSRRYFKTRDAVGEIGRDYPFHARVSSGSTPEENSKFLAATQGVRCLSVYFDEDVRFFRSPADEELYQEVDNHLSWSPYVSGLVDGVYDAICDGTPFAVVHWRNRTGEKCLNGSYWAPHVCKPTDYFKLSVMSKTIDVLVNSLIEYIQSRGHTCVYIAHPPYQQEFVNRMKKEFPGVVYTLKRLVQKSHKLMKLQNKNDNFVLSLVEQEIAVRAHLFIGWRESSWTKMVSVMRRSLGKEIVPLPVERMSSLQKMIWCNTMKFDNSFDPTACEFEGTYRDY</sequence>
<dbReference type="PANTHER" id="PTHR13398">
    <property type="entry name" value="GDP-FUCOSE PROTEIN O-FUCOSYLTRANSFERASE 2"/>
    <property type="match status" value="1"/>
</dbReference>
<name>A0ABM0M5L0_SACKO</name>
<evidence type="ECO:0000313" key="15">
    <source>
        <dbReference type="RefSeq" id="XP_006815301.1"/>
    </source>
</evidence>
<dbReference type="Pfam" id="PF10250">
    <property type="entry name" value="O-FucT"/>
    <property type="match status" value="1"/>
</dbReference>
<evidence type="ECO:0000256" key="10">
    <source>
        <dbReference type="ARBA" id="ARBA00033083"/>
    </source>
</evidence>
<evidence type="ECO:0000256" key="6">
    <source>
        <dbReference type="ARBA" id="ARBA00023253"/>
    </source>
</evidence>
<dbReference type="EC" id="2.4.1.221" evidence="3"/>
<accession>A0ABM0M5L0</accession>
<dbReference type="Gene3D" id="3.40.50.11350">
    <property type="match status" value="1"/>
</dbReference>
<dbReference type="RefSeq" id="XP_006815301.1">
    <property type="nucleotide sequence ID" value="XM_006815238.1"/>
</dbReference>
<keyword evidence="13" id="KW-0472">Membrane</keyword>
<evidence type="ECO:0000256" key="8">
    <source>
        <dbReference type="ARBA" id="ARBA00025803"/>
    </source>
</evidence>
<keyword evidence="13" id="KW-1133">Transmembrane helix</keyword>
<evidence type="ECO:0000256" key="3">
    <source>
        <dbReference type="ARBA" id="ARBA00012196"/>
    </source>
</evidence>
<comment type="catalytic activity">
    <reaction evidence="11">
        <text>L-threonyl-[protein] + GDP-beta-L-fucose = 3-O-(alpha-L-fucosyl)-L-threonyl-[protein] + GDP + H(+)</text>
        <dbReference type="Rhea" id="RHEA:70491"/>
        <dbReference type="Rhea" id="RHEA-COMP:11060"/>
        <dbReference type="Rhea" id="RHEA-COMP:17915"/>
        <dbReference type="ChEBI" id="CHEBI:15378"/>
        <dbReference type="ChEBI" id="CHEBI:30013"/>
        <dbReference type="ChEBI" id="CHEBI:57273"/>
        <dbReference type="ChEBI" id="CHEBI:58189"/>
        <dbReference type="ChEBI" id="CHEBI:189631"/>
        <dbReference type="EC" id="2.4.1.221"/>
    </reaction>
    <physiologicalReaction direction="left-to-right" evidence="11">
        <dbReference type="Rhea" id="RHEA:70492"/>
    </physiologicalReaction>
</comment>
<dbReference type="CDD" id="cd11296">
    <property type="entry name" value="O-FucT_like"/>
    <property type="match status" value="1"/>
</dbReference>
<dbReference type="Proteomes" id="UP000694865">
    <property type="component" value="Unplaced"/>
</dbReference>
<organism evidence="14 15">
    <name type="scientific">Saccoglossus kowalevskii</name>
    <name type="common">Acorn worm</name>
    <dbReference type="NCBI Taxonomy" id="10224"/>
    <lineage>
        <taxon>Eukaryota</taxon>
        <taxon>Metazoa</taxon>
        <taxon>Hemichordata</taxon>
        <taxon>Enteropneusta</taxon>
        <taxon>Harrimaniidae</taxon>
        <taxon>Saccoglossus</taxon>
    </lineage>
</organism>
<comment type="pathway">
    <text evidence="2">Protein modification; protein glycosylation.</text>
</comment>
<evidence type="ECO:0000256" key="7">
    <source>
        <dbReference type="ARBA" id="ARBA00023277"/>
    </source>
</evidence>
<evidence type="ECO:0000256" key="9">
    <source>
        <dbReference type="ARBA" id="ARBA00026232"/>
    </source>
</evidence>
<feature type="transmembrane region" description="Helical" evidence="13">
    <location>
        <begin position="21"/>
        <end position="42"/>
    </location>
</feature>
<evidence type="ECO:0000256" key="4">
    <source>
        <dbReference type="ARBA" id="ARBA00022679"/>
    </source>
</evidence>
<evidence type="ECO:0000256" key="1">
    <source>
        <dbReference type="ARBA" id="ARBA00004240"/>
    </source>
</evidence>
<evidence type="ECO:0000256" key="2">
    <source>
        <dbReference type="ARBA" id="ARBA00004922"/>
    </source>
</evidence>
<dbReference type="InterPro" id="IPR019378">
    <property type="entry name" value="GDP-Fuc_O-FucTrfase"/>
</dbReference>
<protein>
    <recommendedName>
        <fullName evidence="9">GDP-fucose protein O-fucosyltransferase 2</fullName>
        <ecNumber evidence="3">2.4.1.221</ecNumber>
    </recommendedName>
    <alternativeName>
        <fullName evidence="10">Peptide-O-fucosyltransferase 2</fullName>
    </alternativeName>
</protein>
<comment type="catalytic activity">
    <reaction evidence="12">
        <text>L-seryl-[protein] + GDP-beta-L-fucose = 3-O-(alpha-L-fucosyl)-L-seryl-[protein] + GDP + H(+)</text>
        <dbReference type="Rhea" id="RHEA:63644"/>
        <dbReference type="Rhea" id="RHEA-COMP:9863"/>
        <dbReference type="Rhea" id="RHEA-COMP:17914"/>
        <dbReference type="ChEBI" id="CHEBI:15378"/>
        <dbReference type="ChEBI" id="CHEBI:29999"/>
        <dbReference type="ChEBI" id="CHEBI:57273"/>
        <dbReference type="ChEBI" id="CHEBI:58189"/>
        <dbReference type="ChEBI" id="CHEBI:189632"/>
        <dbReference type="EC" id="2.4.1.221"/>
    </reaction>
    <physiologicalReaction direction="left-to-right" evidence="12">
        <dbReference type="Rhea" id="RHEA:63645"/>
    </physiologicalReaction>
</comment>
<keyword evidence="13" id="KW-0812">Transmembrane</keyword>
<evidence type="ECO:0000313" key="14">
    <source>
        <dbReference type="Proteomes" id="UP000694865"/>
    </source>
</evidence>
<evidence type="ECO:0000256" key="5">
    <source>
        <dbReference type="ARBA" id="ARBA00022824"/>
    </source>
</evidence>